<dbReference type="RefSeq" id="WP_118198679.1">
    <property type="nucleotide sequence ID" value="NZ_QRHO01000003.1"/>
</dbReference>
<feature type="transmembrane region" description="Helical" evidence="1">
    <location>
        <begin position="537"/>
        <end position="557"/>
    </location>
</feature>
<feature type="transmembrane region" description="Helical" evidence="1">
    <location>
        <begin position="208"/>
        <end position="232"/>
    </location>
</feature>
<comment type="caution">
    <text evidence="2">The sequence shown here is derived from an EMBL/GenBank/DDBJ whole genome shotgun (WGS) entry which is preliminary data.</text>
</comment>
<feature type="transmembrane region" description="Helical" evidence="1">
    <location>
        <begin position="280"/>
        <end position="300"/>
    </location>
</feature>
<keyword evidence="1" id="KW-1133">Transmembrane helix</keyword>
<accession>A0A3R6D796</accession>
<dbReference type="Proteomes" id="UP000284579">
    <property type="component" value="Unassembled WGS sequence"/>
</dbReference>
<gene>
    <name evidence="2" type="ORF">DW656_04485</name>
</gene>
<evidence type="ECO:0008006" key="4">
    <source>
        <dbReference type="Google" id="ProtNLM"/>
    </source>
</evidence>
<evidence type="ECO:0000313" key="3">
    <source>
        <dbReference type="Proteomes" id="UP000284579"/>
    </source>
</evidence>
<protein>
    <recommendedName>
        <fullName evidence="4">DUF1430 domain-containing protein</fullName>
    </recommendedName>
</protein>
<dbReference type="EMBL" id="QRHO01000003">
    <property type="protein sequence ID" value="RHF85040.1"/>
    <property type="molecule type" value="Genomic_DNA"/>
</dbReference>
<keyword evidence="1" id="KW-0812">Transmembrane</keyword>
<sequence>MKHIRNILLLITIIFGFVMQAEVYQNMLWNFNGAYYLSSQYTSVDNDLDSFIADAEKVAQEHNVHIFSTFNRRVSNYQTRLSIYGDDATIRDSLKNKMDIEEKTYTALISGITIVEFENFNEVKNTGNGQAIMLSYIGDNDDVIATYQDLAETYSITQPEFWQSTETDMMFIVWGLVAILMIVLNVVEVIRRQKEVVVRASLGESAAIIALKSAVVDIISYIVLFVLAKLLVAQFISGAYENKLVLAVYCIGAVLSVVPYCVFVRFDVRKAFANASDKKGMFYLLNGLKVIATAMTIFTITTNLSSIQGNLFTSSDILENHYKDSYFGIMMLDAPFEENDEESVEVKFWNELYENEYNNINPVICIGSQIGDMGNYIFVNHNAKDMLQGFSDKLTEDDEKADMVVFIPKGRNVESYKNTAKEEIVSLAKNAEELRVVYKEYSGTEKFYYLNSNREEAVDGLSRVTNPIIIYQANESVTLNGGYIETGTYNGEVIYSSDESTIRDIANKYSSQLGSHYFMLTNVGEDYSYSHNFLVKLIGFISSLCILVLLLDIAVIVSEVKMEFRLRSMEISLKKVLGYRFYERHKRLISVNLIENLIVVLIVCIASMFMSNASALIALIIGALLTIIEMAIIFTNILWVENTNISKSLKGGCL</sequence>
<organism evidence="2 3">
    <name type="scientific">Coprococcus comes</name>
    <dbReference type="NCBI Taxonomy" id="410072"/>
    <lineage>
        <taxon>Bacteria</taxon>
        <taxon>Bacillati</taxon>
        <taxon>Bacillota</taxon>
        <taxon>Clostridia</taxon>
        <taxon>Lachnospirales</taxon>
        <taxon>Lachnospiraceae</taxon>
        <taxon>Coprococcus</taxon>
    </lineage>
</organism>
<feature type="transmembrane region" description="Helical" evidence="1">
    <location>
        <begin position="244"/>
        <end position="268"/>
    </location>
</feature>
<dbReference type="AlphaFoldDB" id="A0A3R6D796"/>
<feature type="transmembrane region" description="Helical" evidence="1">
    <location>
        <begin position="616"/>
        <end position="640"/>
    </location>
</feature>
<feature type="transmembrane region" description="Helical" evidence="1">
    <location>
        <begin position="169"/>
        <end position="187"/>
    </location>
</feature>
<keyword evidence="1" id="KW-0472">Membrane</keyword>
<reference evidence="2 3" key="1">
    <citation type="submission" date="2018-08" db="EMBL/GenBank/DDBJ databases">
        <title>A genome reference for cultivated species of the human gut microbiota.</title>
        <authorList>
            <person name="Zou Y."/>
            <person name="Xue W."/>
            <person name="Luo G."/>
        </authorList>
    </citation>
    <scope>NUCLEOTIDE SEQUENCE [LARGE SCALE GENOMIC DNA]</scope>
    <source>
        <strain evidence="2 3">AM23-3</strain>
    </source>
</reference>
<proteinExistence type="predicted"/>
<evidence type="ECO:0000256" key="1">
    <source>
        <dbReference type="SAM" id="Phobius"/>
    </source>
</evidence>
<name>A0A3R6D796_9FIRM</name>
<feature type="transmembrane region" description="Helical" evidence="1">
    <location>
        <begin position="588"/>
        <end position="610"/>
    </location>
</feature>
<evidence type="ECO:0000313" key="2">
    <source>
        <dbReference type="EMBL" id="RHF85040.1"/>
    </source>
</evidence>